<dbReference type="OrthoDB" id="5431422at2759"/>
<sequence>MVALAYVKDIEIIKTMVEAGASFQVTDQSLRTPLHLAQTRAIAENNVDG</sequence>
<protein>
    <submittedName>
        <fullName evidence="1">Uncharacterized protein</fullName>
    </submittedName>
</protein>
<dbReference type="SUPFAM" id="SSF48403">
    <property type="entry name" value="Ankyrin repeat"/>
    <property type="match status" value="1"/>
</dbReference>
<dbReference type="Proteomes" id="UP000001471">
    <property type="component" value="Unassembled WGS sequence"/>
</dbReference>
<accession>B2WIQ7</accession>
<dbReference type="InParanoid" id="B2WIQ7"/>
<dbReference type="AlphaFoldDB" id="B2WIQ7"/>
<gene>
    <name evidence="1" type="ORF">PTRG_09866</name>
</gene>
<evidence type="ECO:0000313" key="1">
    <source>
        <dbReference type="EMBL" id="EDU42917.1"/>
    </source>
</evidence>
<dbReference type="InterPro" id="IPR036770">
    <property type="entry name" value="Ankyrin_rpt-contain_sf"/>
</dbReference>
<evidence type="ECO:0000313" key="2">
    <source>
        <dbReference type="Proteomes" id="UP000001471"/>
    </source>
</evidence>
<organism evidence="1 2">
    <name type="scientific">Pyrenophora tritici-repentis (strain Pt-1C-BFP)</name>
    <name type="common">Wheat tan spot fungus</name>
    <name type="synonym">Drechslera tritici-repentis</name>
    <dbReference type="NCBI Taxonomy" id="426418"/>
    <lineage>
        <taxon>Eukaryota</taxon>
        <taxon>Fungi</taxon>
        <taxon>Dikarya</taxon>
        <taxon>Ascomycota</taxon>
        <taxon>Pezizomycotina</taxon>
        <taxon>Dothideomycetes</taxon>
        <taxon>Pleosporomycetidae</taxon>
        <taxon>Pleosporales</taxon>
        <taxon>Pleosporineae</taxon>
        <taxon>Pleosporaceae</taxon>
        <taxon>Pyrenophora</taxon>
    </lineage>
</organism>
<dbReference type="EMBL" id="DS231626">
    <property type="protein sequence ID" value="EDU42917.1"/>
    <property type="molecule type" value="Genomic_DNA"/>
</dbReference>
<name>B2WIQ7_PYRTR</name>
<proteinExistence type="predicted"/>
<reference evidence="2" key="1">
    <citation type="journal article" date="2013" name="G3 (Bethesda)">
        <title>Comparative genomics of a plant-pathogenic fungus, Pyrenophora tritici-repentis, reveals transduplication and the impact of repeat elements on pathogenicity and population divergence.</title>
        <authorList>
            <person name="Manning V.A."/>
            <person name="Pandelova I."/>
            <person name="Dhillon B."/>
            <person name="Wilhelm L.J."/>
            <person name="Goodwin S.B."/>
            <person name="Berlin A.M."/>
            <person name="Figueroa M."/>
            <person name="Freitag M."/>
            <person name="Hane J.K."/>
            <person name="Henrissat B."/>
            <person name="Holman W.H."/>
            <person name="Kodira C.D."/>
            <person name="Martin J."/>
            <person name="Oliver R.P."/>
            <person name="Robbertse B."/>
            <person name="Schackwitz W."/>
            <person name="Schwartz D.C."/>
            <person name="Spatafora J.W."/>
            <person name="Turgeon B.G."/>
            <person name="Yandava C."/>
            <person name="Young S."/>
            <person name="Zhou S."/>
            <person name="Zeng Q."/>
            <person name="Grigoriev I.V."/>
            <person name="Ma L.-J."/>
            <person name="Ciuffetti L.M."/>
        </authorList>
    </citation>
    <scope>NUCLEOTIDE SEQUENCE [LARGE SCALE GENOMIC DNA]</scope>
    <source>
        <strain evidence="2">Pt-1C-BFP</strain>
    </source>
</reference>
<dbReference type="HOGENOM" id="CLU_3143691_0_0_1"/>
<dbReference type="Gene3D" id="1.25.40.20">
    <property type="entry name" value="Ankyrin repeat-containing domain"/>
    <property type="match status" value="1"/>
</dbReference>